<comment type="caution">
    <text evidence="2">The sequence shown here is derived from an EMBL/GenBank/DDBJ whole genome shotgun (WGS) entry which is preliminary data.</text>
</comment>
<keyword evidence="3" id="KW-1185">Reference proteome</keyword>
<protein>
    <submittedName>
        <fullName evidence="2">Uncharacterized protein</fullName>
    </submittedName>
</protein>
<proteinExistence type="predicted"/>
<accession>A0ABD1F9Z6</accession>
<feature type="region of interest" description="Disordered" evidence="1">
    <location>
        <begin position="172"/>
        <end position="200"/>
    </location>
</feature>
<organism evidence="2 3">
    <name type="scientific">Hypothenemus hampei</name>
    <name type="common">Coffee berry borer</name>
    <dbReference type="NCBI Taxonomy" id="57062"/>
    <lineage>
        <taxon>Eukaryota</taxon>
        <taxon>Metazoa</taxon>
        <taxon>Ecdysozoa</taxon>
        <taxon>Arthropoda</taxon>
        <taxon>Hexapoda</taxon>
        <taxon>Insecta</taxon>
        <taxon>Pterygota</taxon>
        <taxon>Neoptera</taxon>
        <taxon>Endopterygota</taxon>
        <taxon>Coleoptera</taxon>
        <taxon>Polyphaga</taxon>
        <taxon>Cucujiformia</taxon>
        <taxon>Curculionidae</taxon>
        <taxon>Scolytinae</taxon>
        <taxon>Hypothenemus</taxon>
    </lineage>
</organism>
<evidence type="ECO:0000313" key="2">
    <source>
        <dbReference type="EMBL" id="KAL1516085.1"/>
    </source>
</evidence>
<dbReference type="AlphaFoldDB" id="A0ABD1F9Z6"/>
<evidence type="ECO:0000256" key="1">
    <source>
        <dbReference type="SAM" id="MobiDB-lite"/>
    </source>
</evidence>
<sequence length="228" mass="25976">MDSNDRDIMTKYIENLKSDQKDIRISFSKQQTVIKEMVSKYTETFETIEQNHNNIIKRINDFLSGETVFSNEISELLFLNIISDEIGIQLEILLDVVSNLEIALSFGKTHYLHNSVIPKDKILIILEELKTMYNSSSIANFSHTGSTHDFNEDTNKWCFCQKFQSETPPQQCYAPTGRNNGVKANNGKHSGGLKSRSCVTSRSRMRPRSIGLAISTSRHTTKCRQDSD</sequence>
<dbReference type="Proteomes" id="UP001566132">
    <property type="component" value="Unassembled WGS sequence"/>
</dbReference>
<evidence type="ECO:0000313" key="3">
    <source>
        <dbReference type="Proteomes" id="UP001566132"/>
    </source>
</evidence>
<dbReference type="SUPFAM" id="SSF143113">
    <property type="entry name" value="NAP-like"/>
    <property type="match status" value="1"/>
</dbReference>
<gene>
    <name evidence="2" type="ORF">ABEB36_000009</name>
</gene>
<dbReference type="InterPro" id="IPR037231">
    <property type="entry name" value="NAP-like_sf"/>
</dbReference>
<reference evidence="2 3" key="1">
    <citation type="submission" date="2024-05" db="EMBL/GenBank/DDBJ databases">
        <title>Genetic variation in Jamaican populations of the coffee berry borer (Hypothenemus hampei).</title>
        <authorList>
            <person name="Errbii M."/>
            <person name="Myrie A."/>
        </authorList>
    </citation>
    <scope>NUCLEOTIDE SEQUENCE [LARGE SCALE GENOMIC DNA]</scope>
    <source>
        <strain evidence="2">JA-Hopewell-2020-01-JO</strain>
        <tissue evidence="2">Whole body</tissue>
    </source>
</reference>
<dbReference type="EMBL" id="JBDJPC010000001">
    <property type="protein sequence ID" value="KAL1516085.1"/>
    <property type="molecule type" value="Genomic_DNA"/>
</dbReference>
<name>A0ABD1F9Z6_HYPHA</name>